<evidence type="ECO:0000256" key="4">
    <source>
        <dbReference type="ARBA" id="ARBA00023268"/>
    </source>
</evidence>
<dbReference type="InterPro" id="IPR014030">
    <property type="entry name" value="Ketoacyl_synth_N"/>
</dbReference>
<dbReference type="PANTHER" id="PTHR45681:SF6">
    <property type="entry name" value="POLYKETIDE SYNTHASE 37"/>
    <property type="match status" value="1"/>
</dbReference>
<evidence type="ECO:0000259" key="10">
    <source>
        <dbReference type="PROSITE" id="PS52019"/>
    </source>
</evidence>
<dbReference type="PANTHER" id="PTHR45681">
    <property type="entry name" value="POLYKETIDE SYNTHASE 44-RELATED"/>
    <property type="match status" value="1"/>
</dbReference>
<feature type="region of interest" description="N-terminal hotdog fold" evidence="6">
    <location>
        <begin position="1388"/>
        <end position="1522"/>
    </location>
</feature>
<feature type="domain" description="Ketosynthase family 3 (KS3)" evidence="9">
    <location>
        <begin position="436"/>
        <end position="866"/>
    </location>
</feature>
<dbReference type="InterPro" id="IPR049900">
    <property type="entry name" value="PKS_mFAS_DH"/>
</dbReference>
<feature type="active site" description="Proton donor; for dehydratase activity" evidence="6">
    <location>
        <position position="1609"/>
    </location>
</feature>
<dbReference type="InterPro" id="IPR016036">
    <property type="entry name" value="Malonyl_transacylase_ACP-bd"/>
</dbReference>
<keyword evidence="3" id="KW-0808">Transferase</keyword>
<dbReference type="SMART" id="SM00825">
    <property type="entry name" value="PKS_KS"/>
    <property type="match status" value="1"/>
</dbReference>
<dbReference type="InterPro" id="IPR036736">
    <property type="entry name" value="ACP-like_sf"/>
</dbReference>
<dbReference type="Gene3D" id="3.10.129.110">
    <property type="entry name" value="Polyketide synthase dehydratase"/>
    <property type="match status" value="1"/>
</dbReference>
<dbReference type="GO" id="GO:0004315">
    <property type="term" value="F:3-oxoacyl-[acyl-carrier-protein] synthase activity"/>
    <property type="evidence" value="ECO:0007669"/>
    <property type="project" value="InterPro"/>
</dbReference>
<dbReference type="InterPro" id="IPR042104">
    <property type="entry name" value="PKS_dehydratase_sf"/>
</dbReference>
<evidence type="ECO:0000256" key="1">
    <source>
        <dbReference type="ARBA" id="ARBA00022450"/>
    </source>
</evidence>
<evidence type="ECO:0000256" key="7">
    <source>
        <dbReference type="SAM" id="MobiDB-lite"/>
    </source>
</evidence>
<proteinExistence type="predicted"/>
<keyword evidence="12" id="KW-1185">Reference proteome</keyword>
<dbReference type="Gene3D" id="3.30.70.3290">
    <property type="match status" value="1"/>
</dbReference>
<dbReference type="InterPro" id="IPR018201">
    <property type="entry name" value="Ketoacyl_synth_AS"/>
</dbReference>
<dbReference type="InterPro" id="IPR009081">
    <property type="entry name" value="PP-bd_ACP"/>
</dbReference>
<comment type="caution">
    <text evidence="11">The sequence shown here is derived from an EMBL/GenBank/DDBJ whole genome shotgun (WGS) entry which is preliminary data.</text>
</comment>
<gene>
    <name evidence="11" type="ORF">O9K51_04870</name>
</gene>
<dbReference type="InterPro" id="IPR016035">
    <property type="entry name" value="Acyl_Trfase/lysoPLipase"/>
</dbReference>
<dbReference type="Gene3D" id="3.40.50.720">
    <property type="entry name" value="NAD(P)-binding Rossmann-like Domain"/>
    <property type="match status" value="1"/>
</dbReference>
<feature type="active site" description="Proton acceptor; for dehydratase activity" evidence="6">
    <location>
        <position position="1421"/>
    </location>
</feature>
<dbReference type="Proteomes" id="UP001163105">
    <property type="component" value="Unassembled WGS sequence"/>
</dbReference>
<dbReference type="PROSITE" id="PS52019">
    <property type="entry name" value="PKS_MFAS_DH"/>
    <property type="match status" value="1"/>
</dbReference>
<dbReference type="InterPro" id="IPR020806">
    <property type="entry name" value="PKS_PP-bd"/>
</dbReference>
<dbReference type="Pfam" id="PF18558">
    <property type="entry name" value="HTH_51"/>
    <property type="match status" value="1"/>
</dbReference>
<dbReference type="PROSITE" id="PS52004">
    <property type="entry name" value="KS3_2"/>
    <property type="match status" value="1"/>
</dbReference>
<dbReference type="Gene3D" id="3.40.47.10">
    <property type="match status" value="1"/>
</dbReference>
<dbReference type="SMART" id="SM01294">
    <property type="entry name" value="PKS_PP_betabranch"/>
    <property type="match status" value="1"/>
</dbReference>
<evidence type="ECO:0000256" key="2">
    <source>
        <dbReference type="ARBA" id="ARBA00022553"/>
    </source>
</evidence>
<feature type="domain" description="PKS/mFAS DH" evidence="10">
    <location>
        <begin position="1388"/>
        <end position="1701"/>
    </location>
</feature>
<dbReference type="GO" id="GO:0031177">
    <property type="term" value="F:phosphopantetheine binding"/>
    <property type="evidence" value="ECO:0007669"/>
    <property type="project" value="InterPro"/>
</dbReference>
<dbReference type="Pfam" id="PF07993">
    <property type="entry name" value="NAD_binding_4"/>
    <property type="match status" value="1"/>
</dbReference>
<evidence type="ECO:0000313" key="12">
    <source>
        <dbReference type="Proteomes" id="UP001163105"/>
    </source>
</evidence>
<dbReference type="InterPro" id="IPR050444">
    <property type="entry name" value="Polyketide_Synthase"/>
</dbReference>
<evidence type="ECO:0000313" key="11">
    <source>
        <dbReference type="EMBL" id="KAJ6443691.1"/>
    </source>
</evidence>
<dbReference type="SUPFAM" id="SSF53901">
    <property type="entry name" value="Thiolase-like"/>
    <property type="match status" value="1"/>
</dbReference>
<dbReference type="Gene3D" id="3.40.366.10">
    <property type="entry name" value="Malonyl-Coenzyme A Acyl Carrier Protein, domain 2"/>
    <property type="match status" value="2"/>
</dbReference>
<dbReference type="SUPFAM" id="SSF51735">
    <property type="entry name" value="NAD(P)-binding Rossmann-fold domains"/>
    <property type="match status" value="1"/>
</dbReference>
<dbReference type="InterPro" id="IPR032088">
    <property type="entry name" value="SAT"/>
</dbReference>
<dbReference type="InterPro" id="IPR014043">
    <property type="entry name" value="Acyl_transferase_dom"/>
</dbReference>
<accession>A0AB34FYH1</accession>
<dbReference type="InterPro" id="IPR020841">
    <property type="entry name" value="PKS_Beta-ketoAc_synthase_dom"/>
</dbReference>
<dbReference type="Pfam" id="PF00550">
    <property type="entry name" value="PP-binding"/>
    <property type="match status" value="1"/>
</dbReference>
<dbReference type="SMART" id="SM00823">
    <property type="entry name" value="PKS_PP"/>
    <property type="match status" value="1"/>
</dbReference>
<sequence>MGALHESLDDASNEAGLLLFGSQVESLTKQSLDEIRQALADGPSREWILKTVGQLPAHWDALAKAVPEVAGAAIGNGATQPPLKDLQEWVQRGPGDEEQGGLFQELDAVPSVVLSPLVVLTQLVQYQKYLRSLSSRGQDAAGTDAHAELVVKRKTPTLGFCMGLVSAFAVASARTSGELYSNGAVAVRLAMVGGALIDAQDGWNKKLGLGPSKAFATAWRDAAQRQEMDRIINGMFPEAYVSVLYDEARATVSTSERAASRLVRQLRAAGITVAEVGFRGDIHSLKPETTVMTDALFAFCNATPDLRLPGATRLVLPSYTNEGDGKPLAADAGPLHEIVLRAVFAQRCDWYGTFTAVKASCLDANGATKVVAFGPDRCVPPTLVRQLGPKHVHFADLPPEAPLGRLPIAGTAAHQTANEPQSQHLPPAPDYGAYDESAIAVVGMSIKVAGADDVDEFSQMLKTGKSQHEIISPDRMAFESLFRDGQKDPSRKWYANFMRDADSFDHKFFKRSPRESASMDPQQRLLLQAAYQAVEQAGYFTDNLRSSQGGLSEEERGLVGVYIGSPAVDYEHNVACHEPNAFTATGNLQSFLAGRVAHWFGWTGPALVLDTACSSSAVAIHSACRSLLSGECNAALAGGVALCTNPLWFQNLAAASFLSPTGQCKPFDSQADGFCRAEGIACVFLKRMKDAVADGNPIFGCISSSAVYQNRNSTPMFVPNSPSLAQLFKDVLRQAKVQPGDISLVEAHGTGTPVGDPAEYDAIREAVGGSEIRSKPVPIGSVKGHVGHAEGASGVVSLIKVLTMMRENYIPPQASFSKLNPGIKASPSDMMEIVTSLRPWSDSHDKKVLLNNYGACGSNAAMVVTQFPFQNTGAVAAATGDRGQAPRLPFCITGLDARSIKQYAARLLAVMKSDPAPALADVSFNLNRHGNPALSQKLLFTSRSVAELCDTLSEVVSGSASASIQPSEPERPVILCFGGQVSTFVGLDRKLYDGVAALRHHLDECDAIMQSGDLGLDSIYPAIFSRAPGEDPVRVQTTLFAMQYACARTWLDCGLSGKVAAVVGHSFGELTALCISGALSLRDTIRLVARRARLVRDAWGPDKGSMMAVEADLPLVEELLAHVADKAPGKDNSSASIACYNGPRSFTLAGPEKAIDAVAETMSTVNRFSSIRYKRLGVTNAFHSTLVDTLLAPLEEIGKDLDFREPTIPLERASETESGQDSLTSSFVSEHMRQPVFFNHAIQRLIKKYPSAVFLEAGSSSTITVMASRAVSSGRETLSDTSHHFQAVNITNDKALDGLTDVTVSLWKAGVRVSFWPHHSRQYSSYSTVLLPPYQFEKSKHWMDMKSSAEAVAEAVGRQNLLHHENGQLQTTLEDERTLGLWTFVGYGDQAKRKGKKDNSGCPRFRINTGSDKYREFISGHIIAETAPICPGTLQVDMAIEALFTLFPMWKSDGLQPVVHDMVNHSPLCVDPTLAVWLNFDCVDVDNMVWDWNISSTSRGSQNTEDGKLYVQGRLHIRSPTDAAYLSEFSRFERLVSHASSTRLLMAAGRDGDLDVLQGRNVYRAFTPFVDYANMYRGVRTVVGRETECAGRVVGQYSGATWVDVTLDDSFSQIAGIWVNCMTDAGADDVYIANGIEMSMRSPRGLGGARSARDTWDIYVRNTRQSEGYLSDVFVFDAGSGELVEVMLGIRYSRTSRASMSRLLSLLTKDKSLLRNTKRIPGSAGDEPVTADGAPAPSLNPQRINTTQDHMASKETKKKKSKQAQKDPGSGLPDVTTEVRKLVATVAGMDAADITLDTEVADIGIDSLMGMELAREVNVAFSCSMDQATLLEATSVRQLVEVIAAILPTGGSSNEVAVVGEEGDDDSSTDDDDWSNISTGDGAPTPLSVPGTGSATPNPPKALTNPATLELQRIEILDSFAEVKVTTDQRLLDSRLNHADRDVIAPTSRLCAVLIVEAFEKLGCSLRTLAAGDHVERVSFQPEYSHFVNWLYRFLETDARLLDKNDMNGQLVRTAIPAPTKSSKTILEELLQTRPDWGVTAKLIYHAGKPLAEILSGETDGIRVLFGSADGRDLMAGHYRSNPFAAMLGGQMRDFLGALAMRTQKRGGGRLKILELGAGTGGTTLILVPFLASLNIDIEYTFTDLSASMVAQARRTIGKQYPFMRFAVQDIEKPASEELRGQHVIVASNAVHATHNLVTSASHIRDALLPDGVLMMLEQTEDIPLSNLIFGLFEGWWLFDDGRTHAVVPTENWERDLHAAGYGHVDWTDGHLIENKIQRVIIALASGPSQTQLPISAPIQKQDKETAESLASRVAIADGYLAKYISAWETTALSRLSGQKRDNVRKNNSDNVVVVTGATGSLGSHLVAAFAEQPDVKAVVCVNRRSTSTPIATRQADAFSNRGISLSPAARSKLRILETDTSQPRLGLAAAEYDWLVEHGTHIVHNAWPMSGTRPLTAFEPQLQTMRNLLDLARDMASRATCADDDRRIGFQLVSSIGVVGHAGRGRIPEDRVALSSVLPTGYCQGKWICERMLDETLHKFPSLFRPMVVRPGQIAGSSTSGVWNPVEHFAFIVKSAQAVRAWPDLEGTMQWIPVDEAAAGIAELLYIGNEAQAPEASPIYHIDNPAGQRWKDMTPVLADALGIPKTNILPYRDWLRRICRVPLPETDNPAVRLFDFLENDFERMSCGGLTLDTSKSQEHSKSLAAVRQVSPSTARNTPIRPAFDAFNMKASALIILVAAATGAIAAPSRIDTRCGSNCTSTGGGAKYYLLPNAMATHDVKTNANTQSRQIQVSRQGVNELSTLVSFQVPANARECKTHINARLPSGGSATVQGSQTVDIFSTLLTNIATTPTGNQRNLGLGRLAYDEGLKEFQFTKGAVPPRIETFPCPAGQTLQWEIVAVGETDDICIPQDFTSTGSGLPKGISIEYTI</sequence>
<feature type="region of interest" description="Disordered" evidence="7">
    <location>
        <begin position="1854"/>
        <end position="1904"/>
    </location>
</feature>
<dbReference type="InterPro" id="IPR013217">
    <property type="entry name" value="Methyltransf_12"/>
</dbReference>
<dbReference type="Pfam" id="PF00109">
    <property type="entry name" value="ketoacyl-synt"/>
    <property type="match status" value="1"/>
</dbReference>
<dbReference type="InterPro" id="IPR041068">
    <property type="entry name" value="HTH_51"/>
</dbReference>
<dbReference type="SUPFAM" id="SSF47336">
    <property type="entry name" value="ACP-like"/>
    <property type="match status" value="1"/>
</dbReference>
<dbReference type="CDD" id="cd00833">
    <property type="entry name" value="PKS"/>
    <property type="match status" value="1"/>
</dbReference>
<dbReference type="Gene3D" id="1.10.1200.10">
    <property type="entry name" value="ACP-like"/>
    <property type="match status" value="1"/>
</dbReference>
<dbReference type="Pfam" id="PF08242">
    <property type="entry name" value="Methyltransf_12"/>
    <property type="match status" value="1"/>
</dbReference>
<organism evidence="11 12">
    <name type="scientific">Purpureocillium lavendulum</name>
    <dbReference type="NCBI Taxonomy" id="1247861"/>
    <lineage>
        <taxon>Eukaryota</taxon>
        <taxon>Fungi</taxon>
        <taxon>Dikarya</taxon>
        <taxon>Ascomycota</taxon>
        <taxon>Pezizomycotina</taxon>
        <taxon>Sordariomycetes</taxon>
        <taxon>Hypocreomycetidae</taxon>
        <taxon>Hypocreales</taxon>
        <taxon>Ophiocordycipitaceae</taxon>
        <taxon>Purpureocillium</taxon>
    </lineage>
</organism>
<feature type="compositionally biased region" description="Acidic residues" evidence="7">
    <location>
        <begin position="1861"/>
        <end position="1874"/>
    </location>
</feature>
<dbReference type="Pfam" id="PF00698">
    <property type="entry name" value="Acyl_transf_1"/>
    <property type="match status" value="1"/>
</dbReference>
<feature type="domain" description="Carrier" evidence="8">
    <location>
        <begin position="1773"/>
        <end position="1847"/>
    </location>
</feature>
<evidence type="ECO:0000259" key="9">
    <source>
        <dbReference type="PROSITE" id="PS52004"/>
    </source>
</evidence>
<dbReference type="SUPFAM" id="SSF53335">
    <property type="entry name" value="S-adenosyl-L-methionine-dependent methyltransferases"/>
    <property type="match status" value="1"/>
</dbReference>
<dbReference type="Gene3D" id="3.40.50.150">
    <property type="entry name" value="Vaccinia Virus protein VP39"/>
    <property type="match status" value="1"/>
</dbReference>
<dbReference type="CDD" id="cd02440">
    <property type="entry name" value="AdoMet_MTases"/>
    <property type="match status" value="1"/>
</dbReference>
<dbReference type="EMBL" id="JAQHRD010000003">
    <property type="protein sequence ID" value="KAJ6443691.1"/>
    <property type="molecule type" value="Genomic_DNA"/>
</dbReference>
<reference evidence="11" key="1">
    <citation type="submission" date="2023-01" db="EMBL/GenBank/DDBJ databases">
        <title>The growth and conidiation of Purpureocillium lavendulum are regulated by nitrogen source and histone H3K14 acetylation.</title>
        <authorList>
            <person name="Tang P."/>
            <person name="Han J."/>
            <person name="Zhang C."/>
            <person name="Tang P."/>
            <person name="Qi F."/>
            <person name="Zhang K."/>
            <person name="Liang L."/>
        </authorList>
    </citation>
    <scope>NUCLEOTIDE SEQUENCE</scope>
    <source>
        <strain evidence="11">YMF1.00683</strain>
    </source>
</reference>
<dbReference type="Pfam" id="PF02801">
    <property type="entry name" value="Ketoacyl-synt_C"/>
    <property type="match status" value="1"/>
</dbReference>
<evidence type="ECO:0000259" key="8">
    <source>
        <dbReference type="PROSITE" id="PS50075"/>
    </source>
</evidence>
<dbReference type="GO" id="GO:0044550">
    <property type="term" value="P:secondary metabolite biosynthetic process"/>
    <property type="evidence" value="ECO:0007669"/>
    <property type="project" value="UniProtKB-ARBA"/>
</dbReference>
<dbReference type="InterPro" id="IPR016039">
    <property type="entry name" value="Thiolase-like"/>
</dbReference>
<dbReference type="SMART" id="SM00827">
    <property type="entry name" value="PKS_AT"/>
    <property type="match status" value="1"/>
</dbReference>
<keyword evidence="1" id="KW-0596">Phosphopantetheine</keyword>
<dbReference type="PROSITE" id="PS00606">
    <property type="entry name" value="KS3_1"/>
    <property type="match status" value="1"/>
</dbReference>
<feature type="compositionally biased region" description="Polar residues" evidence="7">
    <location>
        <begin position="1739"/>
        <end position="1750"/>
    </location>
</feature>
<name>A0AB34FYH1_9HYPO</name>
<dbReference type="InterPro" id="IPR029063">
    <property type="entry name" value="SAM-dependent_MTases_sf"/>
</dbReference>
<evidence type="ECO:0000256" key="6">
    <source>
        <dbReference type="PROSITE-ProRule" id="PRU01363"/>
    </source>
</evidence>
<dbReference type="Pfam" id="PF16073">
    <property type="entry name" value="SAT"/>
    <property type="match status" value="1"/>
</dbReference>
<dbReference type="InterPro" id="IPR001227">
    <property type="entry name" value="Ac_transferase_dom_sf"/>
</dbReference>
<dbReference type="GO" id="GO:0006633">
    <property type="term" value="P:fatty acid biosynthetic process"/>
    <property type="evidence" value="ECO:0007669"/>
    <property type="project" value="InterPro"/>
</dbReference>
<dbReference type="InterPro" id="IPR013120">
    <property type="entry name" value="FAR_NAD-bd"/>
</dbReference>
<evidence type="ECO:0000256" key="3">
    <source>
        <dbReference type="ARBA" id="ARBA00022679"/>
    </source>
</evidence>
<dbReference type="InterPro" id="IPR014031">
    <property type="entry name" value="Ketoacyl_synth_C"/>
</dbReference>
<keyword evidence="2" id="KW-0597">Phosphoprotein</keyword>
<dbReference type="SUPFAM" id="SSF52151">
    <property type="entry name" value="FabD/lysophospholipase-like"/>
    <property type="match status" value="1"/>
</dbReference>
<feature type="region of interest" description="Disordered" evidence="7">
    <location>
        <begin position="1718"/>
        <end position="1774"/>
    </location>
</feature>
<dbReference type="InterPro" id="IPR006162">
    <property type="entry name" value="Ppantetheine_attach_site"/>
</dbReference>
<dbReference type="SUPFAM" id="SSF55048">
    <property type="entry name" value="Probable ACP-binding domain of malonyl-CoA ACP transacylase"/>
    <property type="match status" value="1"/>
</dbReference>
<feature type="region of interest" description="C-terminal hotdog fold" evidence="6">
    <location>
        <begin position="1554"/>
        <end position="1701"/>
    </location>
</feature>
<keyword evidence="5" id="KW-0012">Acyltransferase</keyword>
<evidence type="ECO:0000256" key="5">
    <source>
        <dbReference type="ARBA" id="ARBA00023315"/>
    </source>
</evidence>
<dbReference type="PROSITE" id="PS00012">
    <property type="entry name" value="PHOSPHOPANTETHEINE"/>
    <property type="match status" value="1"/>
</dbReference>
<dbReference type="InterPro" id="IPR036291">
    <property type="entry name" value="NAD(P)-bd_dom_sf"/>
</dbReference>
<protein>
    <submittedName>
        <fullName evidence="11">Conidial yellow pigment biosynthesis polyketide synthase</fullName>
    </submittedName>
</protein>
<dbReference type="PROSITE" id="PS50075">
    <property type="entry name" value="CARRIER"/>
    <property type="match status" value="1"/>
</dbReference>
<keyword evidence="4" id="KW-0511">Multifunctional enzyme</keyword>